<dbReference type="Gene3D" id="3.30.300.30">
    <property type="match status" value="1"/>
</dbReference>
<evidence type="ECO:0000259" key="2">
    <source>
        <dbReference type="Pfam" id="PF13193"/>
    </source>
</evidence>
<protein>
    <recommendedName>
        <fullName evidence="4">AMP-dependent synthetase/ligase domain-containing protein</fullName>
    </recommendedName>
</protein>
<dbReference type="Gene3D" id="3.40.50.12780">
    <property type="entry name" value="N-terminal domain of ligase-like"/>
    <property type="match status" value="2"/>
</dbReference>
<dbReference type="PANTHER" id="PTHR43201:SF32">
    <property type="entry name" value="2-SUCCINYLBENZOATE--COA LIGASE, CHLOROPLASTIC_PEROXISOMAL"/>
    <property type="match status" value="1"/>
</dbReference>
<dbReference type="SUPFAM" id="SSF56801">
    <property type="entry name" value="Acetyl-CoA synthetase-like"/>
    <property type="match status" value="1"/>
</dbReference>
<feature type="non-terminal residue" evidence="3">
    <location>
        <position position="1"/>
    </location>
</feature>
<dbReference type="EMBL" id="UINC01062236">
    <property type="protein sequence ID" value="SVB88660.1"/>
    <property type="molecule type" value="Genomic_DNA"/>
</dbReference>
<dbReference type="InterPro" id="IPR045851">
    <property type="entry name" value="AMP-bd_C_sf"/>
</dbReference>
<organism evidence="3">
    <name type="scientific">marine metagenome</name>
    <dbReference type="NCBI Taxonomy" id="408172"/>
    <lineage>
        <taxon>unclassified sequences</taxon>
        <taxon>metagenomes</taxon>
        <taxon>ecological metagenomes</taxon>
    </lineage>
</organism>
<reference evidence="3" key="1">
    <citation type="submission" date="2018-05" db="EMBL/GenBank/DDBJ databases">
        <authorList>
            <person name="Lanie J.A."/>
            <person name="Ng W.-L."/>
            <person name="Kazmierczak K.M."/>
            <person name="Andrzejewski T.M."/>
            <person name="Davidsen T.M."/>
            <person name="Wayne K.J."/>
            <person name="Tettelin H."/>
            <person name="Glass J.I."/>
            <person name="Rusch D."/>
            <person name="Podicherti R."/>
            <person name="Tsui H.-C.T."/>
            <person name="Winkler M.E."/>
        </authorList>
    </citation>
    <scope>NUCLEOTIDE SEQUENCE</scope>
</reference>
<gene>
    <name evidence="3" type="ORF">METZ01_LOCUS241514</name>
</gene>
<dbReference type="InterPro" id="IPR000873">
    <property type="entry name" value="AMP-dep_synth/lig_dom"/>
</dbReference>
<dbReference type="PANTHER" id="PTHR43201">
    <property type="entry name" value="ACYL-COA SYNTHETASE"/>
    <property type="match status" value="1"/>
</dbReference>
<dbReference type="GO" id="GO:0006631">
    <property type="term" value="P:fatty acid metabolic process"/>
    <property type="evidence" value="ECO:0007669"/>
    <property type="project" value="TreeGrafter"/>
</dbReference>
<dbReference type="InterPro" id="IPR042099">
    <property type="entry name" value="ANL_N_sf"/>
</dbReference>
<dbReference type="AlphaFoldDB" id="A0A382HMY8"/>
<evidence type="ECO:0000259" key="1">
    <source>
        <dbReference type="Pfam" id="PF00501"/>
    </source>
</evidence>
<feature type="domain" description="AMP-dependent synthetase/ligase" evidence="1">
    <location>
        <begin position="103"/>
        <end position="293"/>
    </location>
</feature>
<dbReference type="InterPro" id="IPR025110">
    <property type="entry name" value="AMP-bd_C"/>
</dbReference>
<feature type="domain" description="AMP-dependent synthetase/ligase" evidence="1">
    <location>
        <begin position="13"/>
        <end position="89"/>
    </location>
</feature>
<accession>A0A382HMY8</accession>
<feature type="non-terminal residue" evidence="3">
    <location>
        <position position="389"/>
    </location>
</feature>
<proteinExistence type="predicted"/>
<dbReference type="Pfam" id="PF13193">
    <property type="entry name" value="AMP-binding_C"/>
    <property type="match status" value="1"/>
</dbReference>
<sequence length="389" mass="41603">VVDLLSCIDMDARATALESDDRSWTYRELDEAVERRAVALDSGGVTPGRVVPLVVRQDAESVIDLLAHWRAGVTPAPLNSRLSPFEREAASSALTGIEVSAQVVLWTSGTGGQPRGVAISIEALQSNARASAERLDLSRQDTWLMSLSPAHVGGLVLITRSLLLGSRLLACGPFNAERVNQHLSEITHISLVPTQLSQVLEVRSGRPPPETFQCALVGGAQTPKTLLDRAISAGWPIALTYGLTELTSQVATAPPDLTRRKPGTVGTPLSSVEVRLGERGEIQVRGDTLASGYVGDYSESLTDSEGWHWTGDLGSFDSDGHLWITGRRTDRIVTGGVTVDAVEVEEALRSHPAVADVCVVGIPDEEWGERVGVWVEPTDEGTTRAVLDA</sequence>
<dbReference type="Pfam" id="PF00501">
    <property type="entry name" value="AMP-binding"/>
    <property type="match status" value="2"/>
</dbReference>
<feature type="domain" description="AMP-binding enzyme C-terminal" evidence="2">
    <location>
        <begin position="343"/>
        <end position="382"/>
    </location>
</feature>
<name>A0A382HMY8_9ZZZZ</name>
<evidence type="ECO:0008006" key="4">
    <source>
        <dbReference type="Google" id="ProtNLM"/>
    </source>
</evidence>
<evidence type="ECO:0000313" key="3">
    <source>
        <dbReference type="EMBL" id="SVB88660.1"/>
    </source>
</evidence>
<dbReference type="GO" id="GO:0031956">
    <property type="term" value="F:medium-chain fatty acid-CoA ligase activity"/>
    <property type="evidence" value="ECO:0007669"/>
    <property type="project" value="TreeGrafter"/>
</dbReference>